<organism evidence="2 3">
    <name type="scientific">Bradyrhizobium lablabi</name>
    <dbReference type="NCBI Taxonomy" id="722472"/>
    <lineage>
        <taxon>Bacteria</taxon>
        <taxon>Pseudomonadati</taxon>
        <taxon>Pseudomonadota</taxon>
        <taxon>Alphaproteobacteria</taxon>
        <taxon>Hyphomicrobiales</taxon>
        <taxon>Nitrobacteraceae</taxon>
        <taxon>Bradyrhizobium</taxon>
    </lineage>
</organism>
<feature type="region of interest" description="Disordered" evidence="1">
    <location>
        <begin position="143"/>
        <end position="249"/>
    </location>
</feature>
<name>A0A1M7KFS3_9BRAD</name>
<accession>A0A1M7KFS3</accession>
<dbReference type="EMBL" id="FNTI01000001">
    <property type="protein sequence ID" value="SEB93611.1"/>
    <property type="molecule type" value="Genomic_DNA"/>
</dbReference>
<gene>
    <name evidence="2" type="ORF">SAMN05444171_0270</name>
</gene>
<evidence type="ECO:0000313" key="3">
    <source>
        <dbReference type="Proteomes" id="UP000183208"/>
    </source>
</evidence>
<evidence type="ECO:0000313" key="2">
    <source>
        <dbReference type="EMBL" id="SEB93611.1"/>
    </source>
</evidence>
<protein>
    <submittedName>
        <fullName evidence="2">Uncharacterized protein</fullName>
    </submittedName>
</protein>
<dbReference type="Proteomes" id="UP000183208">
    <property type="component" value="Unassembled WGS sequence"/>
</dbReference>
<evidence type="ECO:0000256" key="1">
    <source>
        <dbReference type="SAM" id="MobiDB-lite"/>
    </source>
</evidence>
<dbReference type="AlphaFoldDB" id="A0A1M7KFS3"/>
<feature type="compositionally biased region" description="Polar residues" evidence="1">
    <location>
        <begin position="175"/>
        <end position="192"/>
    </location>
</feature>
<proteinExistence type="predicted"/>
<sequence length="249" mass="27129">MIDPDPGTTGTARVAISKPNLRTCNRGHEPSEIKTETTHAIYIRPNSRRAILDRAEETSAREPGAVSTRSVLSTRARGTVDSQIPLRDYFLWVGGTLLVLLFAADSLLSPPPPSKLIESHFTRPPIRITSDLKRPETVIIDTSQPTFPSMLPGKEIATAPSPPLSSDVADAVRQPPTSLSEQADASDGNSAISPRVRETLAQLGPGASDPAGSSRRRLGLALESQRNFAQTRSEKRRRSDRHRSFDTHQ</sequence>
<reference evidence="2 3" key="1">
    <citation type="submission" date="2016-10" db="EMBL/GenBank/DDBJ databases">
        <authorList>
            <person name="de Groot N.N."/>
        </authorList>
    </citation>
    <scope>NUCLEOTIDE SEQUENCE [LARGE SCALE GENOMIC DNA]</scope>
    <source>
        <strain evidence="2 3">GAS522</strain>
    </source>
</reference>